<dbReference type="InterPro" id="IPR027094">
    <property type="entry name" value="Mitofusin_fam"/>
</dbReference>
<evidence type="ECO:0000256" key="5">
    <source>
        <dbReference type="ARBA" id="ARBA00023136"/>
    </source>
</evidence>
<dbReference type="CDD" id="cd09912">
    <property type="entry name" value="DLP_2"/>
    <property type="match status" value="1"/>
</dbReference>
<evidence type="ECO:0000256" key="3">
    <source>
        <dbReference type="ARBA" id="ARBA00022801"/>
    </source>
</evidence>
<dbReference type="AlphaFoldDB" id="A0A2V3VTE5"/>
<keyword evidence="3" id="KW-0378">Hydrolase</keyword>
<feature type="domain" description="Dynamin N-terminal" evidence="7">
    <location>
        <begin position="49"/>
        <end position="203"/>
    </location>
</feature>
<dbReference type="PANTHER" id="PTHR10465:SF0">
    <property type="entry name" value="SARCALUMENIN"/>
    <property type="match status" value="1"/>
</dbReference>
<keyword evidence="6" id="KW-0175">Coiled coil</keyword>
<dbReference type="Pfam" id="PF00350">
    <property type="entry name" value="Dynamin_N"/>
    <property type="match status" value="2"/>
</dbReference>
<dbReference type="SUPFAM" id="SSF52540">
    <property type="entry name" value="P-loop containing nucleoside triphosphate hydrolases"/>
    <property type="match status" value="2"/>
</dbReference>
<evidence type="ECO:0000313" key="8">
    <source>
        <dbReference type="EMBL" id="PXW85137.1"/>
    </source>
</evidence>
<keyword evidence="2" id="KW-0547">Nucleotide-binding</keyword>
<dbReference type="PANTHER" id="PTHR10465">
    <property type="entry name" value="TRANSMEMBRANE GTPASE FZO1"/>
    <property type="match status" value="1"/>
</dbReference>
<evidence type="ECO:0000256" key="2">
    <source>
        <dbReference type="ARBA" id="ARBA00022741"/>
    </source>
</evidence>
<comment type="caution">
    <text evidence="8">The sequence shown here is derived from an EMBL/GenBank/DDBJ whole genome shotgun (WGS) entry which is preliminary data.</text>
</comment>
<keyword evidence="4" id="KW-0342">GTP-binding</keyword>
<dbReference type="GO" id="GO:0005525">
    <property type="term" value="F:GTP binding"/>
    <property type="evidence" value="ECO:0007669"/>
    <property type="project" value="UniProtKB-KW"/>
</dbReference>
<protein>
    <submittedName>
        <fullName evidence="8">Small GTP-binding protein</fullName>
    </submittedName>
</protein>
<sequence length="1207" mass="140941">MKVAHKEMMTVTGNHLASLYQLIMSNGDKKNAEKIIDLFEKKETNQFNICFAGHFSAGKSSMINYLLGKDVLPKSPIPTSANIVKIMSGEGVARVFFTERTPVQYDEPYDIDMIKDYATDKDTIKQIEISTSEPILPPGYALLDTPGIDAADDADRLMTESALHVVDVLYYVMDYNHVQSEVNLYFLQKMQKAKIPFFIIINQVDKHNESEITFRQFDQNVKQTFEQWSIFPEKIYYSSVMDTSATHNEITNIKADIFALFHQQKEIASRLIAATREIIVAHKTFIQEEYNQTLADVSLDDTDTVDINRLDEINNKLRELEQWNERLKSDFDHELNQTLKNAYLMPAKLRDQAKVFLESQEKDFKVGFFNAKKKTDEERINRLTVFLQELQKTAEVAIQWKLRDKWNEILRENNIHDEELLQSVQQLMIAYEEEQLFSFMKKGATINGNYILNYTNDLSNDIKNKFRQKAAQLWKKIEKYNHERIIEEKIQLEEERQEYVTLQEQLERQTNMKQELQQKLSEIDELYHHPTNDDTLIGTIKAMIDKRKEVILEDSPVVKERKESIITKREIKEEGHNLGHISMENMIRMIENVTKEITNMDGFSSIIHDLEDKKDRLYNRELTIALFGAFSAGKSSFSNALFGEQILPVSPNPTTAVISRISPVTDQYKHGTVIITLKDDETLTNDLATITKDFSPECTNVDDMINWIKEEKLYDQDELNKTYQSYLLAVINGYEERKGQLGKTVNITLEQFPVFVTDETKACYIETVDLYYDCALTQKGITLVDTPGADSVNARHTNVSFDYIKQADAIIYVTYYNHAITSADRDFLMQLGRVKEAFELDKMFFVVNASDLAENESDLKMVLQYVEEQLLQFGIRHPKIFPVSSKLSLEEKQNNTSLNHEMTSFEKEFYSFIEEDLAALTVQAAIWDMNRAKTTLHNFIHSASLNQSERKNHVQQLQEKRKDFKQIIANTNHEVSEKRMLERVERQLHFVLERLYIRFHDLFSEHFNPTTITASGRQAVTQLEHNRNQFIDYVGYELLQEVRAVSLRIESYMNELLKNLYNAIQQEINAVDNSFILPSFNETTIETPLYEQAFLQLDMSIFANTLKIFKNTRTFFEQNEREKMKDSFYETLQPFAKKYVEEQKGIMERKYVDQWISELNRMRNRMELEIDSIIDQHIKMLTDTIDITELQAKYHSLTNMMNQINEG</sequence>
<gene>
    <name evidence="8" type="ORF">DFR56_112115</name>
</gene>
<keyword evidence="5" id="KW-0472">Membrane</keyword>
<dbReference type="InterPro" id="IPR045063">
    <property type="entry name" value="Dynamin_N"/>
</dbReference>
<keyword evidence="9" id="KW-1185">Reference proteome</keyword>
<name>A0A2V3VTE5_9BACI</name>
<proteinExistence type="predicted"/>
<reference evidence="8 9" key="1">
    <citation type="submission" date="2018-05" db="EMBL/GenBank/DDBJ databases">
        <title>Genomic Encyclopedia of Type Strains, Phase IV (KMG-IV): sequencing the most valuable type-strain genomes for metagenomic binning, comparative biology and taxonomic classification.</title>
        <authorList>
            <person name="Goeker M."/>
        </authorList>
    </citation>
    <scope>NUCLEOTIDE SEQUENCE [LARGE SCALE GENOMIC DNA]</scope>
    <source>
        <strain evidence="8 9">DSM 28556</strain>
    </source>
</reference>
<evidence type="ECO:0000256" key="6">
    <source>
        <dbReference type="SAM" id="Coils"/>
    </source>
</evidence>
<evidence type="ECO:0000256" key="1">
    <source>
        <dbReference type="ARBA" id="ARBA00004370"/>
    </source>
</evidence>
<evidence type="ECO:0000259" key="7">
    <source>
        <dbReference type="Pfam" id="PF00350"/>
    </source>
</evidence>
<evidence type="ECO:0000256" key="4">
    <source>
        <dbReference type="ARBA" id="ARBA00023134"/>
    </source>
</evidence>
<dbReference type="GO" id="GO:0003924">
    <property type="term" value="F:GTPase activity"/>
    <property type="evidence" value="ECO:0007669"/>
    <property type="project" value="InterPro"/>
</dbReference>
<dbReference type="InterPro" id="IPR027417">
    <property type="entry name" value="P-loop_NTPase"/>
</dbReference>
<comment type="subcellular location">
    <subcellularLocation>
        <location evidence="1">Membrane</location>
    </subcellularLocation>
</comment>
<dbReference type="Proteomes" id="UP000247978">
    <property type="component" value="Unassembled WGS sequence"/>
</dbReference>
<evidence type="ECO:0000313" key="9">
    <source>
        <dbReference type="Proteomes" id="UP000247978"/>
    </source>
</evidence>
<dbReference type="GO" id="GO:0016020">
    <property type="term" value="C:membrane"/>
    <property type="evidence" value="ECO:0007669"/>
    <property type="project" value="UniProtKB-SubCell"/>
</dbReference>
<dbReference type="EMBL" id="QJJQ01000012">
    <property type="protein sequence ID" value="PXW85137.1"/>
    <property type="molecule type" value="Genomic_DNA"/>
</dbReference>
<feature type="domain" description="Dynamin N-terminal" evidence="7">
    <location>
        <begin position="624"/>
        <end position="848"/>
    </location>
</feature>
<feature type="coiled-coil region" evidence="6">
    <location>
        <begin position="485"/>
        <end position="526"/>
    </location>
</feature>
<dbReference type="Gene3D" id="3.40.50.300">
    <property type="entry name" value="P-loop containing nucleotide triphosphate hydrolases"/>
    <property type="match status" value="2"/>
</dbReference>
<accession>A0A2V3VTE5</accession>
<dbReference type="OrthoDB" id="5477114at2"/>
<organism evidence="8 9">
    <name type="scientific">Pseudogracilibacillus auburnensis</name>
    <dbReference type="NCBI Taxonomy" id="1494959"/>
    <lineage>
        <taxon>Bacteria</taxon>
        <taxon>Bacillati</taxon>
        <taxon>Bacillota</taxon>
        <taxon>Bacilli</taxon>
        <taxon>Bacillales</taxon>
        <taxon>Bacillaceae</taxon>
        <taxon>Pseudogracilibacillus</taxon>
    </lineage>
</organism>
<dbReference type="RefSeq" id="WP_158525672.1">
    <property type="nucleotide sequence ID" value="NZ_JBHUHB010000001.1"/>
</dbReference>